<name>A0A919U834_9ACTN</name>
<evidence type="ECO:0000313" key="3">
    <source>
        <dbReference type="EMBL" id="GIG42355.1"/>
    </source>
</evidence>
<dbReference type="AlphaFoldDB" id="A0A919U834"/>
<feature type="domain" description="Flavin reductase like" evidence="2">
    <location>
        <begin position="23"/>
        <end position="168"/>
    </location>
</feature>
<dbReference type="PANTHER" id="PTHR30466:SF1">
    <property type="entry name" value="FMN REDUCTASE (NADH) RUTF"/>
    <property type="match status" value="1"/>
</dbReference>
<proteinExistence type="predicted"/>
<dbReference type="SMART" id="SM00903">
    <property type="entry name" value="Flavin_Reduct"/>
    <property type="match status" value="1"/>
</dbReference>
<protein>
    <submittedName>
        <fullName evidence="3">Monooxygenase</fullName>
    </submittedName>
</protein>
<dbReference type="EMBL" id="BONQ01000014">
    <property type="protein sequence ID" value="GIG42355.1"/>
    <property type="molecule type" value="Genomic_DNA"/>
</dbReference>
<keyword evidence="1" id="KW-0560">Oxidoreductase</keyword>
<evidence type="ECO:0000313" key="4">
    <source>
        <dbReference type="Proteomes" id="UP000660611"/>
    </source>
</evidence>
<dbReference type="PANTHER" id="PTHR30466">
    <property type="entry name" value="FLAVIN REDUCTASE"/>
    <property type="match status" value="1"/>
</dbReference>
<dbReference type="GO" id="GO:0004497">
    <property type="term" value="F:monooxygenase activity"/>
    <property type="evidence" value="ECO:0007669"/>
    <property type="project" value="UniProtKB-KW"/>
</dbReference>
<dbReference type="InterPro" id="IPR050268">
    <property type="entry name" value="NADH-dep_flavin_reductase"/>
</dbReference>
<accession>A0A919U834</accession>
<dbReference type="Gene3D" id="2.30.110.10">
    <property type="entry name" value="Electron Transport, Fmn-binding Protein, Chain A"/>
    <property type="match status" value="1"/>
</dbReference>
<organism evidence="3 4">
    <name type="scientific">Dactylosporangium siamense</name>
    <dbReference type="NCBI Taxonomy" id="685454"/>
    <lineage>
        <taxon>Bacteria</taxon>
        <taxon>Bacillati</taxon>
        <taxon>Actinomycetota</taxon>
        <taxon>Actinomycetes</taxon>
        <taxon>Micromonosporales</taxon>
        <taxon>Micromonosporaceae</taxon>
        <taxon>Dactylosporangium</taxon>
    </lineage>
</organism>
<dbReference type="InterPro" id="IPR012349">
    <property type="entry name" value="Split_barrel_FMN-bd"/>
</dbReference>
<dbReference type="GO" id="GO:0042602">
    <property type="term" value="F:riboflavin reductase (NADPH) activity"/>
    <property type="evidence" value="ECO:0007669"/>
    <property type="project" value="TreeGrafter"/>
</dbReference>
<dbReference type="Pfam" id="PF01613">
    <property type="entry name" value="Flavin_Reduct"/>
    <property type="match status" value="1"/>
</dbReference>
<keyword evidence="4" id="KW-1185">Reference proteome</keyword>
<evidence type="ECO:0000256" key="1">
    <source>
        <dbReference type="ARBA" id="ARBA00023002"/>
    </source>
</evidence>
<comment type="caution">
    <text evidence="3">The sequence shown here is derived from an EMBL/GenBank/DDBJ whole genome shotgun (WGS) entry which is preliminary data.</text>
</comment>
<dbReference type="Proteomes" id="UP000660611">
    <property type="component" value="Unassembled WGS sequence"/>
</dbReference>
<evidence type="ECO:0000259" key="2">
    <source>
        <dbReference type="SMART" id="SM00903"/>
    </source>
</evidence>
<gene>
    <name evidence="3" type="ORF">Dsi01nite_003960</name>
</gene>
<keyword evidence="3" id="KW-0503">Monooxygenase</keyword>
<dbReference type="SUPFAM" id="SSF50475">
    <property type="entry name" value="FMN-binding split barrel"/>
    <property type="match status" value="1"/>
</dbReference>
<dbReference type="InterPro" id="IPR002563">
    <property type="entry name" value="Flavin_Rdtase-like_dom"/>
</dbReference>
<dbReference type="GO" id="GO:0010181">
    <property type="term" value="F:FMN binding"/>
    <property type="evidence" value="ECO:0007669"/>
    <property type="project" value="InterPro"/>
</dbReference>
<dbReference type="RefSeq" id="WP_203844247.1">
    <property type="nucleotide sequence ID" value="NZ_BAAAVW010000005.1"/>
</dbReference>
<sequence length="178" mass="17678">MTAVGVCPAGKGVVAAGEFRAVAGRLPTGVTVVAVRAGDVVHAMTVNSFTTVSLDPPLVLFCVRRSSRTAVLLPAAGAFAVTVLPAGAGAVSTAFADPSRPPGLGDTGWTPGPGTGSPVLDCGLAYFDCTLETVHVAGDHDVCVGRVRAFGAMGTGAPLVFAGGSYLSISGRSSASYR</sequence>
<reference evidence="3" key="1">
    <citation type="submission" date="2021-01" db="EMBL/GenBank/DDBJ databases">
        <title>Whole genome shotgun sequence of Dactylosporangium siamense NBRC 106093.</title>
        <authorList>
            <person name="Komaki H."/>
            <person name="Tamura T."/>
        </authorList>
    </citation>
    <scope>NUCLEOTIDE SEQUENCE</scope>
    <source>
        <strain evidence="3">NBRC 106093</strain>
    </source>
</reference>